<dbReference type="GO" id="GO:0006351">
    <property type="term" value="P:DNA-templated transcription"/>
    <property type="evidence" value="ECO:0007669"/>
    <property type="project" value="InterPro"/>
</dbReference>
<organism evidence="6 7">
    <name type="scientific">Apiotrichum porosum</name>
    <dbReference type="NCBI Taxonomy" id="105984"/>
    <lineage>
        <taxon>Eukaryota</taxon>
        <taxon>Fungi</taxon>
        <taxon>Dikarya</taxon>
        <taxon>Basidiomycota</taxon>
        <taxon>Agaricomycotina</taxon>
        <taxon>Tremellomycetes</taxon>
        <taxon>Trichosporonales</taxon>
        <taxon>Trichosporonaceae</taxon>
        <taxon>Apiotrichum</taxon>
    </lineage>
</organism>
<dbReference type="OrthoDB" id="424974at2759"/>
<feature type="region of interest" description="Disordered" evidence="4">
    <location>
        <begin position="647"/>
        <end position="690"/>
    </location>
</feature>
<dbReference type="CDD" id="cd00067">
    <property type="entry name" value="GAL4"/>
    <property type="match status" value="1"/>
</dbReference>
<protein>
    <recommendedName>
        <fullName evidence="5">Zn(2)-C6 fungal-type domain-containing protein</fullName>
    </recommendedName>
</protein>
<dbReference type="AlphaFoldDB" id="A0A427XUP8"/>
<comment type="subcellular location">
    <subcellularLocation>
        <location evidence="1">Nucleus</location>
    </subcellularLocation>
</comment>
<evidence type="ECO:0000256" key="1">
    <source>
        <dbReference type="ARBA" id="ARBA00004123"/>
    </source>
</evidence>
<dbReference type="STRING" id="105984.A0A427XUP8"/>
<keyword evidence="7" id="KW-1185">Reference proteome</keyword>
<feature type="region of interest" description="Disordered" evidence="4">
    <location>
        <begin position="727"/>
        <end position="748"/>
    </location>
</feature>
<dbReference type="PROSITE" id="PS50048">
    <property type="entry name" value="ZN2_CY6_FUNGAL_2"/>
    <property type="match status" value="1"/>
</dbReference>
<dbReference type="SMART" id="SM00066">
    <property type="entry name" value="GAL4"/>
    <property type="match status" value="1"/>
</dbReference>
<feature type="region of interest" description="Disordered" evidence="4">
    <location>
        <begin position="147"/>
        <end position="170"/>
    </location>
</feature>
<dbReference type="InterPro" id="IPR050613">
    <property type="entry name" value="Sec_Metabolite_Reg"/>
</dbReference>
<dbReference type="Pfam" id="PF04082">
    <property type="entry name" value="Fungal_trans"/>
    <property type="match status" value="1"/>
</dbReference>
<dbReference type="GO" id="GO:0003677">
    <property type="term" value="F:DNA binding"/>
    <property type="evidence" value="ECO:0007669"/>
    <property type="project" value="InterPro"/>
</dbReference>
<gene>
    <name evidence="6" type="ORF">EHS24_007545</name>
</gene>
<dbReference type="PANTHER" id="PTHR31001">
    <property type="entry name" value="UNCHARACTERIZED TRANSCRIPTIONAL REGULATORY PROTEIN"/>
    <property type="match status" value="1"/>
</dbReference>
<comment type="caution">
    <text evidence="6">The sequence shown here is derived from an EMBL/GenBank/DDBJ whole genome shotgun (WGS) entry which is preliminary data.</text>
</comment>
<dbReference type="GeneID" id="39592088"/>
<feature type="domain" description="Zn(2)-C6 fungal-type" evidence="5">
    <location>
        <begin position="37"/>
        <end position="67"/>
    </location>
</feature>
<dbReference type="SMART" id="SM00906">
    <property type="entry name" value="Fungal_trans"/>
    <property type="match status" value="1"/>
</dbReference>
<evidence type="ECO:0000256" key="3">
    <source>
        <dbReference type="ARBA" id="ARBA00023242"/>
    </source>
</evidence>
<dbReference type="PANTHER" id="PTHR31001:SF56">
    <property type="entry name" value="ZN(2)-C6 FUNGAL-TYPE DOMAIN-CONTAINING PROTEIN"/>
    <property type="match status" value="1"/>
</dbReference>
<name>A0A427XUP8_9TREE</name>
<proteinExistence type="predicted"/>
<evidence type="ECO:0000313" key="6">
    <source>
        <dbReference type="EMBL" id="RSH82563.1"/>
    </source>
</evidence>
<dbReference type="InterPro" id="IPR007219">
    <property type="entry name" value="XnlR_reg_dom"/>
</dbReference>
<evidence type="ECO:0000259" key="5">
    <source>
        <dbReference type="PROSITE" id="PS50048"/>
    </source>
</evidence>
<reference evidence="6 7" key="1">
    <citation type="submission" date="2018-11" db="EMBL/GenBank/DDBJ databases">
        <title>Genome sequence of Apiotrichum porosum DSM 27194.</title>
        <authorList>
            <person name="Aliyu H."/>
            <person name="Gorte O."/>
            <person name="Ochsenreither K."/>
        </authorList>
    </citation>
    <scope>NUCLEOTIDE SEQUENCE [LARGE SCALE GENOMIC DNA]</scope>
    <source>
        <strain evidence="6 7">DSM 27194</strain>
    </source>
</reference>
<feature type="compositionally biased region" description="Gly residues" evidence="4">
    <location>
        <begin position="727"/>
        <end position="747"/>
    </location>
</feature>
<evidence type="ECO:0000313" key="7">
    <source>
        <dbReference type="Proteomes" id="UP000279236"/>
    </source>
</evidence>
<dbReference type="GO" id="GO:0008270">
    <property type="term" value="F:zinc ion binding"/>
    <property type="evidence" value="ECO:0007669"/>
    <property type="project" value="InterPro"/>
</dbReference>
<dbReference type="GO" id="GO:0000981">
    <property type="term" value="F:DNA-binding transcription factor activity, RNA polymerase II-specific"/>
    <property type="evidence" value="ECO:0007669"/>
    <property type="project" value="InterPro"/>
</dbReference>
<dbReference type="PROSITE" id="PS00463">
    <property type="entry name" value="ZN2_CY6_FUNGAL_1"/>
    <property type="match status" value="1"/>
</dbReference>
<evidence type="ECO:0000256" key="4">
    <source>
        <dbReference type="SAM" id="MobiDB-lite"/>
    </source>
</evidence>
<evidence type="ECO:0000256" key="2">
    <source>
        <dbReference type="ARBA" id="ARBA00022723"/>
    </source>
</evidence>
<dbReference type="CDD" id="cd12148">
    <property type="entry name" value="fungal_TF_MHR"/>
    <property type="match status" value="1"/>
</dbReference>
<dbReference type="SUPFAM" id="SSF57701">
    <property type="entry name" value="Zn2/Cys6 DNA-binding domain"/>
    <property type="match status" value="1"/>
</dbReference>
<dbReference type="Gene3D" id="4.10.240.10">
    <property type="entry name" value="Zn(2)-C6 fungal-type DNA-binding domain"/>
    <property type="match status" value="1"/>
</dbReference>
<keyword evidence="2" id="KW-0479">Metal-binding</keyword>
<accession>A0A427XUP8</accession>
<feature type="compositionally biased region" description="Low complexity" evidence="4">
    <location>
        <begin position="1"/>
        <end position="18"/>
    </location>
</feature>
<dbReference type="EMBL" id="RSCE01000005">
    <property type="protein sequence ID" value="RSH82563.1"/>
    <property type="molecule type" value="Genomic_DNA"/>
</dbReference>
<dbReference type="Proteomes" id="UP000279236">
    <property type="component" value="Unassembled WGS sequence"/>
</dbReference>
<dbReference type="RefSeq" id="XP_028476795.1">
    <property type="nucleotide sequence ID" value="XM_028622902.1"/>
</dbReference>
<keyword evidence="3" id="KW-0539">Nucleus</keyword>
<dbReference type="InterPro" id="IPR036864">
    <property type="entry name" value="Zn2-C6_fun-type_DNA-bd_sf"/>
</dbReference>
<dbReference type="GO" id="GO:0005634">
    <property type="term" value="C:nucleus"/>
    <property type="evidence" value="ECO:0007669"/>
    <property type="project" value="UniProtKB-SubCell"/>
</dbReference>
<sequence>MDDLLAPSASAPASNMPSRVRGPRKTTDNKVNRVTFSCAECRRLKLKCSRQPWPCTKCVERGCSTICPERELRGHQNKLVIKGTEELHSRIVELELALKAAHAKTSKDEHHLLRDTTAVKTPSADGDDLGAFGTLTIGTEGEARYVGPNAGSQYLQDDDDDGNIERSATPPVERARGGAYADTGLALLDSIFPAGSAFTVEELQKDLPDWDAEGRALMTSYWDNVNWMYQIIPQSMFEADHFPNAYSLSHEVRPHAHKVACVFLMMALGAMFNLRGRPWDPRAQELFHRGRACLGLIGLEHASPATVQALHLMGTFILNDRMGNGADVFWPILGVATRVAQSLGLHRDGASFGLSPYEIEERRQVYWEILTYDRLQAMCFGRPGALINRSCDTKLPSDPHWIPDEDGFHRAKYELMEMMERVIDIQTTPGPVQYSDVVELDKAVCEFRNKLPETLMPNIAIPDLPLDTMTSPHFVIHRFGIRLLVAQTRLLLNRHWVMRAIQMNPNDPVVQHDADQQAMFGGAFLASYESAQEIVQVVKQLVLYHPALIARWWFFWFHAFSAAVVLAAVAIHAPKSAFAGPAFTGLSHVCTICEAAGKGFRAKSGLPFMKRLKQRAQEALSNAGVRDLEVEIISHLSAEAKLVRVGLSPPRPNNASPKTELSPAPQAPGSGADRYDAPPPMAGWQMHLDPTLPGAQTMDYTQNWLDGVPWHPELDYGAGGGVAGGHGGHGHGHVGGGGGGGGGGGAGMDERFAMDNDLSVAMGLEGGHGDGVDFHQFVSNFGGPDRGGMYGR</sequence>
<feature type="region of interest" description="Disordered" evidence="4">
    <location>
        <begin position="1"/>
        <end position="27"/>
    </location>
</feature>
<dbReference type="InterPro" id="IPR001138">
    <property type="entry name" value="Zn2Cys6_DnaBD"/>
</dbReference>